<evidence type="ECO:0000313" key="1">
    <source>
        <dbReference type="EMBL" id="JAH19849.1"/>
    </source>
</evidence>
<reference evidence="1" key="1">
    <citation type="submission" date="2014-11" db="EMBL/GenBank/DDBJ databases">
        <authorList>
            <person name="Amaro Gonzalez C."/>
        </authorList>
    </citation>
    <scope>NUCLEOTIDE SEQUENCE</scope>
</reference>
<accession>A0A0E9QSQ2</accession>
<protein>
    <submittedName>
        <fullName evidence="1">Uncharacterized protein</fullName>
    </submittedName>
</protein>
<name>A0A0E9QSQ2_ANGAN</name>
<organism evidence="1">
    <name type="scientific">Anguilla anguilla</name>
    <name type="common">European freshwater eel</name>
    <name type="synonym">Muraena anguilla</name>
    <dbReference type="NCBI Taxonomy" id="7936"/>
    <lineage>
        <taxon>Eukaryota</taxon>
        <taxon>Metazoa</taxon>
        <taxon>Chordata</taxon>
        <taxon>Craniata</taxon>
        <taxon>Vertebrata</taxon>
        <taxon>Euteleostomi</taxon>
        <taxon>Actinopterygii</taxon>
        <taxon>Neopterygii</taxon>
        <taxon>Teleostei</taxon>
        <taxon>Anguilliformes</taxon>
        <taxon>Anguillidae</taxon>
        <taxon>Anguilla</taxon>
    </lineage>
</organism>
<dbReference type="AlphaFoldDB" id="A0A0E9QSQ2"/>
<reference evidence="1" key="2">
    <citation type="journal article" date="2015" name="Fish Shellfish Immunol.">
        <title>Early steps in the European eel (Anguilla anguilla)-Vibrio vulnificus interaction in the gills: Role of the RtxA13 toxin.</title>
        <authorList>
            <person name="Callol A."/>
            <person name="Pajuelo D."/>
            <person name="Ebbesson L."/>
            <person name="Teles M."/>
            <person name="MacKenzie S."/>
            <person name="Amaro C."/>
        </authorList>
    </citation>
    <scope>NUCLEOTIDE SEQUENCE</scope>
</reference>
<sequence>MKLCVQKWSVQVPQDWGFARSFYRCSFFLGKSNMAELNTE</sequence>
<proteinExistence type="predicted"/>
<dbReference type="EMBL" id="GBXM01088728">
    <property type="protein sequence ID" value="JAH19849.1"/>
    <property type="molecule type" value="Transcribed_RNA"/>
</dbReference>